<dbReference type="OrthoDB" id="5050681at2759"/>
<reference evidence="1" key="1">
    <citation type="journal article" date="2020" name="Stud. Mycol.">
        <title>101 Dothideomycetes genomes: a test case for predicting lifestyles and emergence of pathogens.</title>
        <authorList>
            <person name="Haridas S."/>
            <person name="Albert R."/>
            <person name="Binder M."/>
            <person name="Bloem J."/>
            <person name="Labutti K."/>
            <person name="Salamov A."/>
            <person name="Andreopoulos B."/>
            <person name="Baker S."/>
            <person name="Barry K."/>
            <person name="Bills G."/>
            <person name="Bluhm B."/>
            <person name="Cannon C."/>
            <person name="Castanera R."/>
            <person name="Culley D."/>
            <person name="Daum C."/>
            <person name="Ezra D."/>
            <person name="Gonzalez J."/>
            <person name="Henrissat B."/>
            <person name="Kuo A."/>
            <person name="Liang C."/>
            <person name="Lipzen A."/>
            <person name="Lutzoni F."/>
            <person name="Magnuson J."/>
            <person name="Mondo S."/>
            <person name="Nolan M."/>
            <person name="Ohm R."/>
            <person name="Pangilinan J."/>
            <person name="Park H.-J."/>
            <person name="Ramirez L."/>
            <person name="Alfaro M."/>
            <person name="Sun H."/>
            <person name="Tritt A."/>
            <person name="Yoshinaga Y."/>
            <person name="Zwiers L.-H."/>
            <person name="Turgeon B."/>
            <person name="Goodwin S."/>
            <person name="Spatafora J."/>
            <person name="Crous P."/>
            <person name="Grigoriev I."/>
        </authorList>
    </citation>
    <scope>NUCLEOTIDE SEQUENCE</scope>
    <source>
        <strain evidence="1">CBS 116435</strain>
    </source>
</reference>
<gene>
    <name evidence="1" type="ORF">K431DRAFT_279485</name>
</gene>
<dbReference type="AlphaFoldDB" id="A0A9P4Q0D9"/>
<accession>A0A9P4Q0D9</accession>
<protein>
    <submittedName>
        <fullName evidence="1">Uncharacterized protein</fullName>
    </submittedName>
</protein>
<dbReference type="InterPro" id="IPR022698">
    <property type="entry name" value="OrsD"/>
</dbReference>
<comment type="caution">
    <text evidence="1">The sequence shown here is derived from an EMBL/GenBank/DDBJ whole genome shotgun (WGS) entry which is preliminary data.</text>
</comment>
<organism evidence="1 2">
    <name type="scientific">Polychaeton citri CBS 116435</name>
    <dbReference type="NCBI Taxonomy" id="1314669"/>
    <lineage>
        <taxon>Eukaryota</taxon>
        <taxon>Fungi</taxon>
        <taxon>Dikarya</taxon>
        <taxon>Ascomycota</taxon>
        <taxon>Pezizomycotina</taxon>
        <taxon>Dothideomycetes</taxon>
        <taxon>Dothideomycetidae</taxon>
        <taxon>Capnodiales</taxon>
        <taxon>Capnodiaceae</taxon>
        <taxon>Polychaeton</taxon>
    </lineage>
</organism>
<evidence type="ECO:0000313" key="1">
    <source>
        <dbReference type="EMBL" id="KAF2716181.1"/>
    </source>
</evidence>
<dbReference type="Proteomes" id="UP000799441">
    <property type="component" value="Unassembled WGS sequence"/>
</dbReference>
<sequence length="244" mass="27759">MPKASLTSWEHLTDEVAIRRLASLHLFLDFNNCAIICTECGYALQTSDRTVSKHICQVHKAPLEQRKGLNAYIKTLDLPDPNQLELLQDGCSPYPHLLVHTGFGCRLCRLRSKNSKVISTHMSKTHKQESRNEDLHLQSWTQNGRRGYWIVRPEGSTGSDNGIDCSPRRRGRVAALRASEEDRLAAGDRVANATDLFFDRCKDTLRHTDHSLRCWLRSQVIGQAYKAPFSLPGRKRTTQQYCTL</sequence>
<keyword evidence="2" id="KW-1185">Reference proteome</keyword>
<proteinExistence type="predicted"/>
<name>A0A9P4Q0D9_9PEZI</name>
<dbReference type="Pfam" id="PF12013">
    <property type="entry name" value="OrsD"/>
    <property type="match status" value="1"/>
</dbReference>
<dbReference type="EMBL" id="MU003889">
    <property type="protein sequence ID" value="KAF2716181.1"/>
    <property type="molecule type" value="Genomic_DNA"/>
</dbReference>
<evidence type="ECO:0000313" key="2">
    <source>
        <dbReference type="Proteomes" id="UP000799441"/>
    </source>
</evidence>